<evidence type="ECO:0000313" key="2">
    <source>
        <dbReference type="EMBL" id="GIH30255.1"/>
    </source>
</evidence>
<dbReference type="Pfam" id="PF02585">
    <property type="entry name" value="PIG-L"/>
    <property type="match status" value="1"/>
</dbReference>
<dbReference type="EMBL" id="BOOB01000003">
    <property type="protein sequence ID" value="GIH30255.1"/>
    <property type="molecule type" value="Genomic_DNA"/>
</dbReference>
<protein>
    <submittedName>
        <fullName evidence="2">GlcNAc-PI de-N-acetylase</fullName>
    </submittedName>
</protein>
<evidence type="ECO:0000256" key="1">
    <source>
        <dbReference type="ARBA" id="ARBA00022833"/>
    </source>
</evidence>
<evidence type="ECO:0000313" key="3">
    <source>
        <dbReference type="Proteomes" id="UP000651728"/>
    </source>
</evidence>
<proteinExistence type="predicted"/>
<keyword evidence="3" id="KW-1185">Reference proteome</keyword>
<organism evidence="2 3">
    <name type="scientific">Microbispora amethystogenes</name>
    <dbReference type="NCBI Taxonomy" id="1427754"/>
    <lineage>
        <taxon>Bacteria</taxon>
        <taxon>Bacillati</taxon>
        <taxon>Actinomycetota</taxon>
        <taxon>Actinomycetes</taxon>
        <taxon>Streptosporangiales</taxon>
        <taxon>Streptosporangiaceae</taxon>
        <taxon>Microbispora</taxon>
    </lineage>
</organism>
<dbReference type="InterPro" id="IPR024078">
    <property type="entry name" value="LmbE-like_dom_sf"/>
</dbReference>
<dbReference type="SUPFAM" id="SSF102588">
    <property type="entry name" value="LmbE-like"/>
    <property type="match status" value="1"/>
</dbReference>
<reference evidence="2 3" key="1">
    <citation type="submission" date="2021-01" db="EMBL/GenBank/DDBJ databases">
        <title>Whole genome shotgun sequence of Microbispora amethystogenes NBRC 101907.</title>
        <authorList>
            <person name="Komaki H."/>
            <person name="Tamura T."/>
        </authorList>
    </citation>
    <scope>NUCLEOTIDE SEQUENCE [LARGE SCALE GENOMIC DNA]</scope>
    <source>
        <strain evidence="2 3">NBRC 101907</strain>
    </source>
</reference>
<accession>A0ABQ4F628</accession>
<dbReference type="PANTHER" id="PTHR12993:SF26">
    <property type="entry name" value="1D-MYO-INOSITOL 2-ACETAMIDO-2-DEOXY-ALPHA-D-GLUCOPYRANOSIDE DEACETYLASE"/>
    <property type="match status" value="1"/>
</dbReference>
<name>A0ABQ4F628_9ACTN</name>
<keyword evidence="1" id="KW-0862">Zinc</keyword>
<dbReference type="PANTHER" id="PTHR12993">
    <property type="entry name" value="N-ACETYLGLUCOSAMINYL-PHOSPHATIDYLINOSITOL DE-N-ACETYLASE-RELATED"/>
    <property type="match status" value="1"/>
</dbReference>
<dbReference type="InterPro" id="IPR003737">
    <property type="entry name" value="GlcNAc_PI_deacetylase-related"/>
</dbReference>
<sequence length="267" mass="28814">MAEVATVLAFHAHPDDEALLTGGTLARLAAEGHRVIVVVASDGVMGAATGPDGRMRLDELRAAASVLGVARVVHLGYADSGHGPILFPDPPDRPRFARAPEDEAAARLAGLLRDEHVDLLLSYDAHGGYGHHDHVKVHRVGALAAEMTGARVLQATMPREPLVRLFSLLRFLRLPVRHETVGYSSRAEITHRIDVRRFARQKRAALAAHRSQVYGRGRTGAVFRILVGLPAPVFGLLLGREWFIDPAVSPASGVHDDLLRKAGQEPA</sequence>
<dbReference type="Proteomes" id="UP000651728">
    <property type="component" value="Unassembled WGS sequence"/>
</dbReference>
<dbReference type="Gene3D" id="3.40.50.10320">
    <property type="entry name" value="LmbE-like"/>
    <property type="match status" value="1"/>
</dbReference>
<comment type="caution">
    <text evidence="2">The sequence shown here is derived from an EMBL/GenBank/DDBJ whole genome shotgun (WGS) entry which is preliminary data.</text>
</comment>
<gene>
    <name evidence="2" type="ORF">Mam01_04190</name>
</gene>
<dbReference type="RefSeq" id="WP_239100961.1">
    <property type="nucleotide sequence ID" value="NZ_BAABEJ010000001.1"/>
</dbReference>